<dbReference type="SUPFAM" id="SSF52540">
    <property type="entry name" value="P-loop containing nucleoside triphosphate hydrolases"/>
    <property type="match status" value="2"/>
</dbReference>
<proteinExistence type="predicted"/>
<dbReference type="PROSITE" id="PS51192">
    <property type="entry name" value="HELICASE_ATP_BIND_1"/>
    <property type="match status" value="1"/>
</dbReference>
<accession>A0A6C0EPU8</accession>
<keyword evidence="1" id="KW-0175">Coiled coil</keyword>
<dbReference type="GO" id="GO:0003677">
    <property type="term" value="F:DNA binding"/>
    <property type="evidence" value="ECO:0007669"/>
    <property type="project" value="InterPro"/>
</dbReference>
<dbReference type="CDD" id="cd18785">
    <property type="entry name" value="SF2_C"/>
    <property type="match status" value="1"/>
</dbReference>
<protein>
    <recommendedName>
        <fullName evidence="2">Helicase ATP-binding domain-containing protein</fullName>
    </recommendedName>
</protein>
<dbReference type="CDD" id="cd00009">
    <property type="entry name" value="AAA"/>
    <property type="match status" value="1"/>
</dbReference>
<dbReference type="Pfam" id="PF04851">
    <property type="entry name" value="ResIII"/>
    <property type="match status" value="1"/>
</dbReference>
<dbReference type="GO" id="GO:0005524">
    <property type="term" value="F:ATP binding"/>
    <property type="evidence" value="ECO:0007669"/>
    <property type="project" value="InterPro"/>
</dbReference>
<evidence type="ECO:0000259" key="2">
    <source>
        <dbReference type="PROSITE" id="PS51192"/>
    </source>
</evidence>
<evidence type="ECO:0000313" key="3">
    <source>
        <dbReference type="EMBL" id="QHT30732.1"/>
    </source>
</evidence>
<sequence>MNSSKTKGYKGIQQELINREKTCNDISVYEYERPNKNPYEYEDVDKFKKDNNFDESKNCKLLIPDVSYKKDKYGRYYKDVYTPKRCDKADGFWVGQTINRHNTFDKGNCWVDKVDAECGMLLKSNKFLREKNYKNGSITKKNIKDAKKICEVNPECSFKQINEFTRDCISKEKLMEVHKDDEKYKKKSSKFFSPNAGIDINNLEKSLYDFYNSKEAPETLELIGKGNRCNPDADDDSSNDDNISLSKSIEVIQKDDYLSKHKTNYIEYVQYIIIELTPSYEKERILLYLDDPNEYDLFKLDYDIYYSELRKKIVLGKKYEEDERYSHIYKLYYKYFSNYFKISKNKDEVVELNKKIYYLYLIYFIINLNPNIKKDEDIIIKLLNNPGSFITFKLDYNNSLKDKSDDKDKLHKLYRGYFEKYFNEELTYYYNNTLADIYDKYVPIMITKLDPNNESDIIGLMRHIYDKNKFEEFRDNYNKCVEQKEFDFLYYTYFPTYFNYYNTDIIKEHYLYLQNIIRIYDPNIKEEYNELKKYVKNEKLLLEYKKYYNLHNEDDNAMNRIYEIYFPDFFVNTDKSSSFIISSNISSSSKSVSSSSKNKINKPPTVPQSIVNNICKLIVSNDSSKRGMLLWHSTGSGKTCTASAIIDGFWDSGKEIIYCSTIPALSSNPPHEFMKCLMNLYPRFYNKSLEQITKEFNAKNIRFLTFAKLANRIINRSIDINKCVLIIDEVHNLFRPLQTQQKQHAFLEKLLLSSKNPQLKVFILTATLGDNPSEIMKLLNIVKDIDTPTINYDDINQPDLFKEKTRGLISYFDMSGDTSKFPVVINNEPQYISMSTKQFEKYITAYKEVKETAKNYDKLSKANALNKYWAAARRYSNMLFNYEKGLSLHDFSAKLDRLLTTVTDDKYSQQKQYIYSAFYENRGYGGHGILAIAKELDKLGYEKLTPREAVKIFNNPKESNKKLRYILAITTQLSNDKDKDMSELRQLYNAPFNKNGEYVKLFLASQSYNEGLDLKAVRHIHIFEPLITWASDKQTIGRAARLCSHADLNKKDWDVSIHRYISDLPQIINDPVANLDKITEIENKIAEIEATINTNKDALKINKAKIAANKKLLTKLKKNKEANRSQIIALENENEYYSSNLEIGDDEQNKTMLKTLKAELKILNQGKKVGKNTKKQTLDATGVENIDEYIYKQSIEKMKNILTLYQLMQEVAVDCLVLNDFHKNGNNIIQCHNFN</sequence>
<name>A0A6C0EPU8_9ZZZZ</name>
<dbReference type="InterPro" id="IPR006935">
    <property type="entry name" value="Helicase/UvrB_N"/>
</dbReference>
<dbReference type="InterPro" id="IPR014001">
    <property type="entry name" value="Helicase_ATP-bd"/>
</dbReference>
<feature type="domain" description="Helicase ATP-binding" evidence="2">
    <location>
        <begin position="619"/>
        <end position="786"/>
    </location>
</feature>
<organism evidence="3">
    <name type="scientific">viral metagenome</name>
    <dbReference type="NCBI Taxonomy" id="1070528"/>
    <lineage>
        <taxon>unclassified sequences</taxon>
        <taxon>metagenomes</taxon>
        <taxon>organismal metagenomes</taxon>
    </lineage>
</organism>
<dbReference type="InterPro" id="IPR027417">
    <property type="entry name" value="P-loop_NTPase"/>
</dbReference>
<dbReference type="Gene3D" id="3.40.50.300">
    <property type="entry name" value="P-loop containing nucleotide triphosphate hydrolases"/>
    <property type="match status" value="2"/>
</dbReference>
<dbReference type="AlphaFoldDB" id="A0A6C0EPU8"/>
<feature type="coiled-coil region" evidence="1">
    <location>
        <begin position="1078"/>
        <end position="1133"/>
    </location>
</feature>
<dbReference type="GO" id="GO:0016787">
    <property type="term" value="F:hydrolase activity"/>
    <property type="evidence" value="ECO:0007669"/>
    <property type="project" value="InterPro"/>
</dbReference>
<evidence type="ECO:0000256" key="1">
    <source>
        <dbReference type="SAM" id="Coils"/>
    </source>
</evidence>
<dbReference type="SMART" id="SM00487">
    <property type="entry name" value="DEXDc"/>
    <property type="match status" value="1"/>
</dbReference>
<reference evidence="3" key="1">
    <citation type="journal article" date="2020" name="Nature">
        <title>Giant virus diversity and host interactions through global metagenomics.</title>
        <authorList>
            <person name="Schulz F."/>
            <person name="Roux S."/>
            <person name="Paez-Espino D."/>
            <person name="Jungbluth S."/>
            <person name="Walsh D.A."/>
            <person name="Denef V.J."/>
            <person name="McMahon K.D."/>
            <person name="Konstantinidis K.T."/>
            <person name="Eloe-Fadrosh E.A."/>
            <person name="Kyrpides N.C."/>
            <person name="Woyke T."/>
        </authorList>
    </citation>
    <scope>NUCLEOTIDE SEQUENCE</scope>
    <source>
        <strain evidence="3">GVMAG-M-3300009151-35</strain>
    </source>
</reference>
<dbReference type="EMBL" id="MN738911">
    <property type="protein sequence ID" value="QHT30732.1"/>
    <property type="molecule type" value="Genomic_DNA"/>
</dbReference>